<name>A0A381Q2U2_9ZZZZ</name>
<protein>
    <recommendedName>
        <fullName evidence="2">Lipid A deacylase LpxR family protein</fullName>
    </recommendedName>
</protein>
<accession>A0A381Q2U2</accession>
<reference evidence="1" key="1">
    <citation type="submission" date="2018-05" db="EMBL/GenBank/DDBJ databases">
        <authorList>
            <person name="Lanie J.A."/>
            <person name="Ng W.-L."/>
            <person name="Kazmierczak K.M."/>
            <person name="Andrzejewski T.M."/>
            <person name="Davidsen T.M."/>
            <person name="Wayne K.J."/>
            <person name="Tettelin H."/>
            <person name="Glass J.I."/>
            <person name="Rusch D."/>
            <person name="Podicherti R."/>
            <person name="Tsui H.-C.T."/>
            <person name="Winkler M.E."/>
        </authorList>
    </citation>
    <scope>NUCLEOTIDE SEQUENCE</scope>
</reference>
<organism evidence="1">
    <name type="scientific">marine metagenome</name>
    <dbReference type="NCBI Taxonomy" id="408172"/>
    <lineage>
        <taxon>unclassified sequences</taxon>
        <taxon>metagenomes</taxon>
        <taxon>ecological metagenomes</taxon>
    </lineage>
</organism>
<dbReference type="Pfam" id="PF09982">
    <property type="entry name" value="LpxR"/>
    <property type="match status" value="1"/>
</dbReference>
<dbReference type="EMBL" id="UINC01001184">
    <property type="protein sequence ID" value="SUZ73632.1"/>
    <property type="molecule type" value="Genomic_DNA"/>
</dbReference>
<dbReference type="InterPro" id="IPR018707">
    <property type="entry name" value="LpxR"/>
</dbReference>
<dbReference type="Gene3D" id="2.40.128.140">
    <property type="entry name" value="Outer membrane protein"/>
    <property type="match status" value="1"/>
</dbReference>
<evidence type="ECO:0008006" key="2">
    <source>
        <dbReference type="Google" id="ProtNLM"/>
    </source>
</evidence>
<gene>
    <name evidence="1" type="ORF">METZ01_LOCUS26486</name>
</gene>
<proteinExistence type="predicted"/>
<dbReference type="InterPro" id="IPR037107">
    <property type="entry name" value="Put_OMP_sf"/>
</dbReference>
<dbReference type="AlphaFoldDB" id="A0A381Q2U2"/>
<evidence type="ECO:0000313" key="1">
    <source>
        <dbReference type="EMBL" id="SUZ73632.1"/>
    </source>
</evidence>
<sequence>MPLKNILLQKKICLALLFTNFLYSQNTINLDVDNDLYFAKDFYYSSGIFLTYSKFAKSKNEKALINHFTIGQEIYTPSGPFFIKDEADPIKYDYPYSGWLFFKYKNQKALTDTSSLSLSGKLGITGSASLAKGMQNLYHRLVLNLPDLLWNAQMPQEVHLNFLINYFKGFNVEKNVNLETKLFSEVGTYQIKTGLDVGIMIGILDSFHFFDNIINMKQNKLSFYLGTRQEYYFHDFNIEGSLFNDNAPLTMKSTKYRNIIQVGLLQRLNKFQILTTFNSMSQDNYKQRFSRHPYLKISITYLLD</sequence>